<dbReference type="EMBL" id="NNAY01004462">
    <property type="protein sequence ID" value="OXU17860.1"/>
    <property type="molecule type" value="Genomic_DNA"/>
</dbReference>
<evidence type="ECO:0000313" key="3">
    <source>
        <dbReference type="Proteomes" id="UP000215335"/>
    </source>
</evidence>
<feature type="region of interest" description="Disordered" evidence="1">
    <location>
        <begin position="170"/>
        <end position="190"/>
    </location>
</feature>
<reference evidence="2 3" key="1">
    <citation type="journal article" date="2017" name="Curr. Biol.">
        <title>The Evolution of Venom by Co-option of Single-Copy Genes.</title>
        <authorList>
            <person name="Martinson E.O."/>
            <person name="Mrinalini"/>
            <person name="Kelkar Y.D."/>
            <person name="Chang C.H."/>
            <person name="Werren J.H."/>
        </authorList>
    </citation>
    <scope>NUCLEOTIDE SEQUENCE [LARGE SCALE GENOMIC DNA]</scope>
    <source>
        <strain evidence="2 3">Alberta</strain>
        <tissue evidence="2">Whole body</tissue>
    </source>
</reference>
<evidence type="ECO:0000256" key="1">
    <source>
        <dbReference type="SAM" id="MobiDB-lite"/>
    </source>
</evidence>
<dbReference type="InterPro" id="IPR046349">
    <property type="entry name" value="C1-like_sf"/>
</dbReference>
<dbReference type="SUPFAM" id="SSF57889">
    <property type="entry name" value="Cysteine-rich domain"/>
    <property type="match status" value="1"/>
</dbReference>
<dbReference type="Proteomes" id="UP000215335">
    <property type="component" value="Unassembled WGS sequence"/>
</dbReference>
<feature type="non-terminal residue" evidence="2">
    <location>
        <position position="1"/>
    </location>
</feature>
<evidence type="ECO:0000313" key="2">
    <source>
        <dbReference type="EMBL" id="OXU17860.1"/>
    </source>
</evidence>
<accession>A0A232EHL5</accession>
<name>A0A232EHL5_9HYME</name>
<sequence length="265" mass="29071">QHTEDRLLGPTSCKTCTKVIAKGNPRKCDKCGWHYHPRCTPTQPIYDNGKTIQVCRNCLLVYNLFLSGTLKSSASPQGGNSSASTTRPSSPQPADTAILNKILEKLNKLDSIEKIQNTTKNEAEENGRLLGKRMSVIEISLEPLDEIPRLMNRMTVVEADVAVLELSRLTSKESMSRTGPSTDSSSASALDLETVRQLRDSNARIQAQLDRVASSQAKLSAELVITGLASTWAISLRLLAYIALKPLDAQLTERDITSARPLIKR</sequence>
<gene>
    <name evidence="2" type="ORF">TSAR_012221</name>
</gene>
<feature type="region of interest" description="Disordered" evidence="1">
    <location>
        <begin position="72"/>
        <end position="94"/>
    </location>
</feature>
<dbReference type="AlphaFoldDB" id="A0A232EHL5"/>
<feature type="compositionally biased region" description="Low complexity" evidence="1">
    <location>
        <begin position="176"/>
        <end position="188"/>
    </location>
</feature>
<feature type="compositionally biased region" description="Polar residues" evidence="1">
    <location>
        <begin position="72"/>
        <end position="93"/>
    </location>
</feature>
<organism evidence="2 3">
    <name type="scientific">Trichomalopsis sarcophagae</name>
    <dbReference type="NCBI Taxonomy" id="543379"/>
    <lineage>
        <taxon>Eukaryota</taxon>
        <taxon>Metazoa</taxon>
        <taxon>Ecdysozoa</taxon>
        <taxon>Arthropoda</taxon>
        <taxon>Hexapoda</taxon>
        <taxon>Insecta</taxon>
        <taxon>Pterygota</taxon>
        <taxon>Neoptera</taxon>
        <taxon>Endopterygota</taxon>
        <taxon>Hymenoptera</taxon>
        <taxon>Apocrita</taxon>
        <taxon>Proctotrupomorpha</taxon>
        <taxon>Chalcidoidea</taxon>
        <taxon>Pteromalidae</taxon>
        <taxon>Pteromalinae</taxon>
        <taxon>Trichomalopsis</taxon>
    </lineage>
</organism>
<proteinExistence type="predicted"/>
<dbReference type="CDD" id="cd00029">
    <property type="entry name" value="C1"/>
    <property type="match status" value="1"/>
</dbReference>
<protein>
    <submittedName>
        <fullName evidence="2">Uncharacterized protein</fullName>
    </submittedName>
</protein>
<comment type="caution">
    <text evidence="2">The sequence shown here is derived from an EMBL/GenBank/DDBJ whole genome shotgun (WGS) entry which is preliminary data.</text>
</comment>
<keyword evidence="3" id="KW-1185">Reference proteome</keyword>